<protein>
    <submittedName>
        <fullName evidence="12">Peptidase S8/S53 domain-containing protein</fullName>
    </submittedName>
</protein>
<dbReference type="AlphaFoldDB" id="A0A9P8VBZ7"/>
<dbReference type="Gene3D" id="3.40.50.200">
    <property type="entry name" value="Peptidase S8/S53 domain"/>
    <property type="match status" value="2"/>
</dbReference>
<evidence type="ECO:0000256" key="1">
    <source>
        <dbReference type="ARBA" id="ARBA00011073"/>
    </source>
</evidence>
<name>A0A9P8VBZ7_9PEZI</name>
<feature type="active site" description="Charge relay system" evidence="6 7">
    <location>
        <position position="222"/>
    </location>
</feature>
<evidence type="ECO:0000256" key="2">
    <source>
        <dbReference type="ARBA" id="ARBA00022670"/>
    </source>
</evidence>
<feature type="domain" description="C5a peptidase/Subtilisin-like protease SBT2-like Fn3-like" evidence="11">
    <location>
        <begin position="624"/>
        <end position="736"/>
    </location>
</feature>
<dbReference type="PROSITE" id="PS00138">
    <property type="entry name" value="SUBTILASE_SER"/>
    <property type="match status" value="1"/>
</dbReference>
<evidence type="ECO:0000259" key="10">
    <source>
        <dbReference type="Pfam" id="PF00082"/>
    </source>
</evidence>
<evidence type="ECO:0000256" key="5">
    <source>
        <dbReference type="ARBA" id="ARBA00022825"/>
    </source>
</evidence>
<evidence type="ECO:0000313" key="12">
    <source>
        <dbReference type="EMBL" id="KAH6687772.1"/>
    </source>
</evidence>
<proteinExistence type="inferred from homology"/>
<comment type="caution">
    <text evidence="12">The sequence shown here is derived from an EMBL/GenBank/DDBJ whole genome shotgun (WGS) entry which is preliminary data.</text>
</comment>
<comment type="similarity">
    <text evidence="1 7 8">Belongs to the peptidase S8 family.</text>
</comment>
<dbReference type="InterPro" id="IPR000209">
    <property type="entry name" value="Peptidase_S8/S53_dom"/>
</dbReference>
<feature type="active site" description="Charge relay system" evidence="6 7">
    <location>
        <position position="171"/>
    </location>
</feature>
<dbReference type="EMBL" id="JAGSXJ010000010">
    <property type="protein sequence ID" value="KAH6687772.1"/>
    <property type="molecule type" value="Genomic_DNA"/>
</dbReference>
<keyword evidence="13" id="KW-1185">Reference proteome</keyword>
<dbReference type="InterPro" id="IPR050131">
    <property type="entry name" value="Peptidase_S8_subtilisin-like"/>
</dbReference>
<dbReference type="PANTHER" id="PTHR43806:SF66">
    <property type="entry name" value="SERIN ENDOPEPTIDASE"/>
    <property type="match status" value="1"/>
</dbReference>
<dbReference type="PANTHER" id="PTHR43806">
    <property type="entry name" value="PEPTIDASE S8"/>
    <property type="match status" value="1"/>
</dbReference>
<dbReference type="InterPro" id="IPR022398">
    <property type="entry name" value="Peptidase_S8_His-AS"/>
</dbReference>
<evidence type="ECO:0000256" key="3">
    <source>
        <dbReference type="ARBA" id="ARBA00022729"/>
    </source>
</evidence>
<evidence type="ECO:0000256" key="7">
    <source>
        <dbReference type="PROSITE-ProRule" id="PRU01240"/>
    </source>
</evidence>
<reference evidence="12" key="1">
    <citation type="journal article" date="2021" name="Nat. Commun.">
        <title>Genetic determinants of endophytism in the Arabidopsis root mycobiome.</title>
        <authorList>
            <person name="Mesny F."/>
            <person name="Miyauchi S."/>
            <person name="Thiergart T."/>
            <person name="Pickel B."/>
            <person name="Atanasova L."/>
            <person name="Karlsson M."/>
            <person name="Huettel B."/>
            <person name="Barry K.W."/>
            <person name="Haridas S."/>
            <person name="Chen C."/>
            <person name="Bauer D."/>
            <person name="Andreopoulos W."/>
            <person name="Pangilinan J."/>
            <person name="LaButti K."/>
            <person name="Riley R."/>
            <person name="Lipzen A."/>
            <person name="Clum A."/>
            <person name="Drula E."/>
            <person name="Henrissat B."/>
            <person name="Kohler A."/>
            <person name="Grigoriev I.V."/>
            <person name="Martin F.M."/>
            <person name="Hacquard S."/>
        </authorList>
    </citation>
    <scope>NUCLEOTIDE SEQUENCE</scope>
    <source>
        <strain evidence="12">MPI-SDFR-AT-0117</strain>
    </source>
</reference>
<dbReference type="Proteomes" id="UP000770015">
    <property type="component" value="Unassembled WGS sequence"/>
</dbReference>
<evidence type="ECO:0000256" key="4">
    <source>
        <dbReference type="ARBA" id="ARBA00022801"/>
    </source>
</evidence>
<dbReference type="CDD" id="cd07489">
    <property type="entry name" value="Peptidases_S8_5"/>
    <property type="match status" value="1"/>
</dbReference>
<gene>
    <name evidence="12" type="ORF">F5X68DRAFT_275508</name>
</gene>
<dbReference type="Pfam" id="PF00082">
    <property type="entry name" value="Peptidase_S8"/>
    <property type="match status" value="1"/>
</dbReference>
<feature type="active site" description="Charge relay system" evidence="6 7">
    <location>
        <position position="544"/>
    </location>
</feature>
<dbReference type="OrthoDB" id="10256524at2759"/>
<feature type="domain" description="Peptidase S8/S53" evidence="10">
    <location>
        <begin position="162"/>
        <end position="557"/>
    </location>
</feature>
<evidence type="ECO:0000256" key="6">
    <source>
        <dbReference type="PIRSR" id="PIRSR615500-1"/>
    </source>
</evidence>
<sequence length="930" mass="100625">MLHKILAASLTGLALARDLPLPDKANTASLVATTRYIVEFSAAGSSKFRKRDGSQDTEGFYDAVKDVGVDVKPGLNFTSDIFHGASFDLANATAESISNIQALGEIARVWPIEIYSLPTPTGNSSLRADDDDPPVMTNPDFKRYHPHLLTNVLEVHERGYNGSGVVVAVVDSGLDYTHPALGGGFGPGFRVEAGYDLVGPNFTPSNPSAIEPNSDPMDCNGHGTHVAGIIGSSWPQLIGVAPDVRLRSYKVFGCEPFTTSDYILQGFLMAFEGNPDIISASLGNDAGFIESPIVSVLNRISDAGVLVVAAIGNSGSEGPFFTSNTAGGHGVLSVGSATVRNQIGYEIVARSSSGNTRLMQYVSSDNQPWALTGTFKSYLPATTRDFDICGDEAPWDWDFSVPEDEVIVLPRGRALNCDSGWQLLDSWLIGVAKWVIYWNFEGREYETPSRVVYRPEDQPKGFATINYADGQWIEDEKAAGNSITFEFKTATPGADRGAAYASEFSSWGTTLDGRMKPDIAGPGENILSTFTMYGGGWLELDGTSMATPYIAGVAALFYHSVGGRDKLCAANPASVAHRRIVQSGNVIRHANWTDADGAIGQQGAGLVDALKVITSRTSVVPAIVNLNDTANFNPLHTITIKNTDKIEVSYNLTHINAPTVLTRGQGDAYIDHYPDLRTDRGLAGIKFSQDYVAITAKSSATIQLTFTEPTDLEEKFLAQYGGYVHIIGDNGETVKVTYNGIRGSLKDAQSWETQFGVPAFYNANDQTFRDGTVFPFPTLPKIHFNILWSTREVSFDVVRANWTRADWKYPPTRDENNWVGSTRWSNPATGTAGSFPSQLQPRSGEIFLFTLGETYASGEPVEPGEYRILARALRNYGDYDNIEDWQIRVSNVFVVGEPEGTTEVVSSAVPVTSSVVPDVTIDPIAASTVN</sequence>
<evidence type="ECO:0000256" key="9">
    <source>
        <dbReference type="SAM" id="SignalP"/>
    </source>
</evidence>
<dbReference type="Pfam" id="PF06280">
    <property type="entry name" value="fn3_5"/>
    <property type="match status" value="1"/>
</dbReference>
<accession>A0A9P8VBZ7</accession>
<dbReference type="InterPro" id="IPR015500">
    <property type="entry name" value="Peptidase_S8_subtilisin-rel"/>
</dbReference>
<keyword evidence="3 9" id="KW-0732">Signal</keyword>
<dbReference type="GO" id="GO:0016020">
    <property type="term" value="C:membrane"/>
    <property type="evidence" value="ECO:0007669"/>
    <property type="project" value="InterPro"/>
</dbReference>
<dbReference type="InterPro" id="IPR036852">
    <property type="entry name" value="Peptidase_S8/S53_dom_sf"/>
</dbReference>
<dbReference type="GO" id="GO:0004252">
    <property type="term" value="F:serine-type endopeptidase activity"/>
    <property type="evidence" value="ECO:0007669"/>
    <property type="project" value="UniProtKB-UniRule"/>
</dbReference>
<dbReference type="SUPFAM" id="SSF52743">
    <property type="entry name" value="Subtilisin-like"/>
    <property type="match status" value="1"/>
</dbReference>
<feature type="chain" id="PRO_5040445441" evidence="9">
    <location>
        <begin position="17"/>
        <end position="930"/>
    </location>
</feature>
<evidence type="ECO:0000256" key="8">
    <source>
        <dbReference type="RuleBase" id="RU003355"/>
    </source>
</evidence>
<dbReference type="PRINTS" id="PR00723">
    <property type="entry name" value="SUBTILISIN"/>
</dbReference>
<dbReference type="PROSITE" id="PS00136">
    <property type="entry name" value="SUBTILASE_ASP"/>
    <property type="match status" value="1"/>
</dbReference>
<dbReference type="InterPro" id="IPR034187">
    <property type="entry name" value="Peptidases_S8_5"/>
</dbReference>
<dbReference type="InterPro" id="IPR023827">
    <property type="entry name" value="Peptidase_S8_Asp-AS"/>
</dbReference>
<keyword evidence="5 7" id="KW-0720">Serine protease</keyword>
<feature type="signal peptide" evidence="9">
    <location>
        <begin position="1"/>
        <end position="16"/>
    </location>
</feature>
<dbReference type="PROSITE" id="PS51892">
    <property type="entry name" value="SUBTILASE"/>
    <property type="match status" value="1"/>
</dbReference>
<dbReference type="GO" id="GO:0006508">
    <property type="term" value="P:proteolysis"/>
    <property type="evidence" value="ECO:0007669"/>
    <property type="project" value="UniProtKB-KW"/>
</dbReference>
<organism evidence="12 13">
    <name type="scientific">Plectosphaerella plurivora</name>
    <dbReference type="NCBI Taxonomy" id="936078"/>
    <lineage>
        <taxon>Eukaryota</taxon>
        <taxon>Fungi</taxon>
        <taxon>Dikarya</taxon>
        <taxon>Ascomycota</taxon>
        <taxon>Pezizomycotina</taxon>
        <taxon>Sordariomycetes</taxon>
        <taxon>Hypocreomycetidae</taxon>
        <taxon>Glomerellales</taxon>
        <taxon>Plectosphaerellaceae</taxon>
        <taxon>Plectosphaerella</taxon>
    </lineage>
</organism>
<dbReference type="InterPro" id="IPR010435">
    <property type="entry name" value="C5a/SBT2-like_Fn3"/>
</dbReference>
<evidence type="ECO:0000259" key="11">
    <source>
        <dbReference type="Pfam" id="PF06280"/>
    </source>
</evidence>
<dbReference type="PROSITE" id="PS00137">
    <property type="entry name" value="SUBTILASE_HIS"/>
    <property type="match status" value="1"/>
</dbReference>
<dbReference type="InterPro" id="IPR023828">
    <property type="entry name" value="Peptidase_S8_Ser-AS"/>
</dbReference>
<keyword evidence="2 7" id="KW-0645">Protease</keyword>
<evidence type="ECO:0000313" key="13">
    <source>
        <dbReference type="Proteomes" id="UP000770015"/>
    </source>
</evidence>
<keyword evidence="4 7" id="KW-0378">Hydrolase</keyword>